<evidence type="ECO:0000313" key="1">
    <source>
        <dbReference type="EMBL" id="GGP03521.1"/>
    </source>
</evidence>
<dbReference type="InterPro" id="IPR011004">
    <property type="entry name" value="Trimer_LpxA-like_sf"/>
</dbReference>
<sequence>MDKMKKKYFQLKSKIKLYIKINWIKTIYINFKMLSLDQAKKLPIIVFGKCSFKNLEGKIVLEGESFFGRIGIGQKYQIFEKEKGISEFRIAGELRFQGRAQFGTDCRVFVGENAIFTLGDMASIGGDSSLICTQKISLGRFCRMGSETFITDSNFHAMKNTATGEIHPKSFEICLGNYNFIATRVTIMGKTKTPDFCTVASCSLINKNFSEFGENILIGGVPAKLLKQNLKRDWEGEKQSLEHYLKIQ</sequence>
<evidence type="ECO:0008006" key="3">
    <source>
        <dbReference type="Google" id="ProtNLM"/>
    </source>
</evidence>
<comment type="caution">
    <text evidence="1">The sequence shown here is derived from an EMBL/GenBank/DDBJ whole genome shotgun (WGS) entry which is preliminary data.</text>
</comment>
<reference evidence="2" key="1">
    <citation type="journal article" date="2019" name="Int. J. Syst. Evol. Microbiol.">
        <title>The Global Catalogue of Microorganisms (GCM) 10K type strain sequencing project: providing services to taxonomists for standard genome sequencing and annotation.</title>
        <authorList>
            <consortium name="The Broad Institute Genomics Platform"/>
            <consortium name="The Broad Institute Genome Sequencing Center for Infectious Disease"/>
            <person name="Wu L."/>
            <person name="Ma J."/>
        </authorList>
    </citation>
    <scope>NUCLEOTIDE SEQUENCE [LARGE SCALE GENOMIC DNA]</scope>
    <source>
        <strain evidence="2">CGMCC 1.7656</strain>
    </source>
</reference>
<evidence type="ECO:0000313" key="2">
    <source>
        <dbReference type="Proteomes" id="UP000620064"/>
    </source>
</evidence>
<proteinExistence type="predicted"/>
<keyword evidence="2" id="KW-1185">Reference proteome</keyword>
<name>A0ABQ2NKJ7_9FLAO</name>
<protein>
    <recommendedName>
        <fullName evidence="3">Acetyltransferase (Isoleucine patch superfamily)</fullName>
    </recommendedName>
</protein>
<dbReference type="EMBL" id="BMLV01000002">
    <property type="protein sequence ID" value="GGP03521.1"/>
    <property type="molecule type" value="Genomic_DNA"/>
</dbReference>
<accession>A0ABQ2NKJ7</accession>
<dbReference type="Gene3D" id="2.160.10.10">
    <property type="entry name" value="Hexapeptide repeat proteins"/>
    <property type="match status" value="1"/>
</dbReference>
<dbReference type="Proteomes" id="UP000620064">
    <property type="component" value="Unassembled WGS sequence"/>
</dbReference>
<organism evidence="1 2">
    <name type="scientific">Cloacibacterium rupense</name>
    <dbReference type="NCBI Taxonomy" id="517423"/>
    <lineage>
        <taxon>Bacteria</taxon>
        <taxon>Pseudomonadati</taxon>
        <taxon>Bacteroidota</taxon>
        <taxon>Flavobacteriia</taxon>
        <taxon>Flavobacteriales</taxon>
        <taxon>Weeksellaceae</taxon>
    </lineage>
</organism>
<gene>
    <name evidence="1" type="ORF">GCM10010992_12250</name>
</gene>
<dbReference type="SUPFAM" id="SSF51161">
    <property type="entry name" value="Trimeric LpxA-like enzymes"/>
    <property type="match status" value="1"/>
</dbReference>